<dbReference type="EMBL" id="CP136958">
    <property type="protein sequence ID" value="WOT02469.1"/>
    <property type="molecule type" value="Genomic_DNA"/>
</dbReference>
<keyword evidence="1" id="KW-0472">Membrane</keyword>
<keyword evidence="1" id="KW-1133">Transmembrane helix</keyword>
<gene>
    <name evidence="2" type="ORF">CYJ47_01445</name>
</gene>
<proteinExistence type="predicted"/>
<organism evidence="2 3">
    <name type="scientific">Corynebacterium pyruviciproducens</name>
    <dbReference type="NCBI Taxonomy" id="598660"/>
    <lineage>
        <taxon>Bacteria</taxon>
        <taxon>Bacillati</taxon>
        <taxon>Actinomycetota</taxon>
        <taxon>Actinomycetes</taxon>
        <taxon>Mycobacteriales</taxon>
        <taxon>Corynebacteriaceae</taxon>
        <taxon>Corynebacterium</taxon>
    </lineage>
</organism>
<evidence type="ECO:0000256" key="1">
    <source>
        <dbReference type="SAM" id="Phobius"/>
    </source>
</evidence>
<keyword evidence="1" id="KW-0812">Transmembrane</keyword>
<name>A0AAF0YV51_9CORY</name>
<reference evidence="2" key="2">
    <citation type="submission" date="2023-10" db="EMBL/GenBank/DDBJ databases">
        <authorList>
            <person name="Choi B."/>
        </authorList>
    </citation>
    <scope>NUCLEOTIDE SEQUENCE</scope>
    <source>
        <strain evidence="2">UMB0763</strain>
    </source>
</reference>
<dbReference type="KEGG" id="cpyr:CYJ47_01445"/>
<dbReference type="AlphaFoldDB" id="A0AAF0YV51"/>
<evidence type="ECO:0000313" key="2">
    <source>
        <dbReference type="EMBL" id="WOT02469.1"/>
    </source>
</evidence>
<sequence>MKLAALALAATTAMTYSVDYVPDTNIPLDGQQQEWLCRITPTDKAGEKFFARLSTHREELRSELLDRFKNVKGDIIALDNDIATANKFGQSTDADEALNRRANELATVIAAEGFKPSELSFFFSSIPPVSTTIPLGGVYDVTVGATYSAADLDYVTAADLREEFDAALAQESFLVPEDSSEALKKVAAGFTESAAELRFDDKNYEAALCSCRTGIEERYGTAAGSVVREPAGAELRPIEIAGIVIGAVALTGIAAWLYTIAKDVDFRRILP</sequence>
<protein>
    <submittedName>
        <fullName evidence="2">Uncharacterized protein</fullName>
    </submittedName>
</protein>
<dbReference type="Proteomes" id="UP000234560">
    <property type="component" value="Chromosome"/>
</dbReference>
<reference evidence="2" key="1">
    <citation type="submission" date="2017-12" db="EMBL/GenBank/DDBJ databases">
        <authorList>
            <person name="Thomas-White K."/>
            <person name="Wolfe A.J."/>
        </authorList>
    </citation>
    <scope>NUCLEOTIDE SEQUENCE</scope>
    <source>
        <strain evidence="2">UMB0763</strain>
    </source>
</reference>
<dbReference type="RefSeq" id="WP_101678653.1">
    <property type="nucleotide sequence ID" value="NZ_CP136958.1"/>
</dbReference>
<evidence type="ECO:0000313" key="3">
    <source>
        <dbReference type="Proteomes" id="UP000234560"/>
    </source>
</evidence>
<accession>A0AAF0YV51</accession>
<feature type="transmembrane region" description="Helical" evidence="1">
    <location>
        <begin position="240"/>
        <end position="261"/>
    </location>
</feature>